<evidence type="ECO:0000259" key="2">
    <source>
        <dbReference type="Pfam" id="PF01243"/>
    </source>
</evidence>
<dbReference type="Pfam" id="PF01243">
    <property type="entry name" value="PNPOx_N"/>
    <property type="match status" value="1"/>
</dbReference>
<dbReference type="SUPFAM" id="SSF50475">
    <property type="entry name" value="FMN-binding split barrel"/>
    <property type="match status" value="1"/>
</dbReference>
<dbReference type="InterPro" id="IPR019966">
    <property type="entry name" value="F420-dep_enz_PPOX_Rv3369"/>
</dbReference>
<dbReference type="EMBL" id="BAAAPM010000004">
    <property type="protein sequence ID" value="GAA1727351.1"/>
    <property type="molecule type" value="Genomic_DNA"/>
</dbReference>
<dbReference type="RefSeq" id="WP_344248669.1">
    <property type="nucleotide sequence ID" value="NZ_BAAAPM010000004.1"/>
</dbReference>
<organism evidence="3 4">
    <name type="scientific">Isoptericola hypogeus</name>
    <dbReference type="NCBI Taxonomy" id="300179"/>
    <lineage>
        <taxon>Bacteria</taxon>
        <taxon>Bacillati</taxon>
        <taxon>Actinomycetota</taxon>
        <taxon>Actinomycetes</taxon>
        <taxon>Micrococcales</taxon>
        <taxon>Promicromonosporaceae</taxon>
        <taxon>Isoptericola</taxon>
    </lineage>
</organism>
<dbReference type="Proteomes" id="UP001501138">
    <property type="component" value="Unassembled WGS sequence"/>
</dbReference>
<comment type="caution">
    <text evidence="3">The sequence shown here is derived from an EMBL/GenBank/DDBJ whole genome shotgun (WGS) entry which is preliminary data.</text>
</comment>
<dbReference type="PANTHER" id="PTHR35176">
    <property type="entry name" value="HEME OXYGENASE HI_0854-RELATED"/>
    <property type="match status" value="1"/>
</dbReference>
<keyword evidence="4" id="KW-1185">Reference proteome</keyword>
<dbReference type="Gene3D" id="2.30.110.10">
    <property type="entry name" value="Electron Transport, Fmn-binding Protein, Chain A"/>
    <property type="match status" value="1"/>
</dbReference>
<dbReference type="InterPro" id="IPR012349">
    <property type="entry name" value="Split_barrel_FMN-bd"/>
</dbReference>
<name>A0ABN2JI15_9MICO</name>
<gene>
    <name evidence="3" type="ORF">GCM10009809_23840</name>
</gene>
<dbReference type="NCBIfam" id="TIGR03667">
    <property type="entry name" value="Rv3369"/>
    <property type="match status" value="1"/>
</dbReference>
<dbReference type="InterPro" id="IPR052019">
    <property type="entry name" value="F420H2_bilvrd_red/Heme_oxyg"/>
</dbReference>
<feature type="domain" description="Pyridoxamine 5'-phosphate oxidase N-terminal" evidence="2">
    <location>
        <begin position="15"/>
        <end position="85"/>
    </location>
</feature>
<dbReference type="PANTHER" id="PTHR35176:SF4">
    <property type="entry name" value="PYRIDOXAMINE 5'-PHOSPHATE OXIDASE-RELATED FMN-BINDING"/>
    <property type="match status" value="1"/>
</dbReference>
<reference evidence="3 4" key="1">
    <citation type="journal article" date="2019" name="Int. J. Syst. Evol. Microbiol.">
        <title>The Global Catalogue of Microorganisms (GCM) 10K type strain sequencing project: providing services to taxonomists for standard genome sequencing and annotation.</title>
        <authorList>
            <consortium name="The Broad Institute Genomics Platform"/>
            <consortium name="The Broad Institute Genome Sequencing Center for Infectious Disease"/>
            <person name="Wu L."/>
            <person name="Ma J."/>
        </authorList>
    </citation>
    <scope>NUCLEOTIDE SEQUENCE [LARGE SCALE GENOMIC DNA]</scope>
    <source>
        <strain evidence="3 4">JCM 15589</strain>
    </source>
</reference>
<accession>A0ABN2JI15</accession>
<evidence type="ECO:0000313" key="3">
    <source>
        <dbReference type="EMBL" id="GAA1727351.1"/>
    </source>
</evidence>
<evidence type="ECO:0000256" key="1">
    <source>
        <dbReference type="ARBA" id="ARBA00023002"/>
    </source>
</evidence>
<protein>
    <recommendedName>
        <fullName evidence="2">Pyridoxamine 5'-phosphate oxidase N-terminal domain-containing protein</fullName>
    </recommendedName>
</protein>
<keyword evidence="1" id="KW-0560">Oxidoreductase</keyword>
<dbReference type="InterPro" id="IPR011576">
    <property type="entry name" value="Pyridox_Oxase_N"/>
</dbReference>
<proteinExistence type="predicted"/>
<evidence type="ECO:0000313" key="4">
    <source>
        <dbReference type="Proteomes" id="UP001501138"/>
    </source>
</evidence>
<sequence length="142" mass="15415">MTAIVDTETTFGARAADRLGKEDVVWLVTVDPRGVPQPTPVWFWWDGDGELVIKSQPATAKLRNLRANPGVAVHLNSTPSGGDVVVLTGEGLVDETGLSAPERAGYDAKYARGIRGLGMTPDEFHADYSVTVRVRPRRLRGF</sequence>